<keyword evidence="2" id="KW-1185">Reference proteome</keyword>
<organism evidence="1 2">
    <name type="scientific">Hypothenemus hampei</name>
    <name type="common">Coffee berry borer</name>
    <dbReference type="NCBI Taxonomy" id="57062"/>
    <lineage>
        <taxon>Eukaryota</taxon>
        <taxon>Metazoa</taxon>
        <taxon>Ecdysozoa</taxon>
        <taxon>Arthropoda</taxon>
        <taxon>Hexapoda</taxon>
        <taxon>Insecta</taxon>
        <taxon>Pterygota</taxon>
        <taxon>Neoptera</taxon>
        <taxon>Endopterygota</taxon>
        <taxon>Coleoptera</taxon>
        <taxon>Polyphaga</taxon>
        <taxon>Cucujiformia</taxon>
        <taxon>Curculionidae</taxon>
        <taxon>Scolytinae</taxon>
        <taxon>Hypothenemus</taxon>
    </lineage>
</organism>
<dbReference type="AlphaFoldDB" id="A0ABD1ECH6"/>
<sequence length="101" mass="11705">MIIRECQSIGINIIATVCDQGSNNQSAIKNLINGTKEGYRRKDKQLLDDIFEVDEQAVVPLFDVPHLFKGLRNNLLKYNLCFNYKEQKSIAKWDHIVCHRL</sequence>
<reference evidence="1 2" key="1">
    <citation type="submission" date="2024-05" db="EMBL/GenBank/DDBJ databases">
        <title>Genetic variation in Jamaican populations of the coffee berry borer (Hypothenemus hampei).</title>
        <authorList>
            <person name="Errbii M."/>
            <person name="Myrie A."/>
        </authorList>
    </citation>
    <scope>NUCLEOTIDE SEQUENCE [LARGE SCALE GENOMIC DNA]</scope>
    <source>
        <strain evidence="1">JA-Hopewell-2020-01-JO</strain>
        <tissue evidence="1">Whole body</tissue>
    </source>
</reference>
<dbReference type="Proteomes" id="UP001566132">
    <property type="component" value="Unassembled WGS sequence"/>
</dbReference>
<evidence type="ECO:0000313" key="2">
    <source>
        <dbReference type="Proteomes" id="UP001566132"/>
    </source>
</evidence>
<evidence type="ECO:0000313" key="1">
    <source>
        <dbReference type="EMBL" id="KAL1492357.1"/>
    </source>
</evidence>
<comment type="caution">
    <text evidence="1">The sequence shown here is derived from an EMBL/GenBank/DDBJ whole genome shotgun (WGS) entry which is preliminary data.</text>
</comment>
<proteinExistence type="predicted"/>
<dbReference type="EMBL" id="JBDJPC010000008">
    <property type="protein sequence ID" value="KAL1492357.1"/>
    <property type="molecule type" value="Genomic_DNA"/>
</dbReference>
<accession>A0ABD1ECH6</accession>
<evidence type="ECO:0008006" key="3">
    <source>
        <dbReference type="Google" id="ProtNLM"/>
    </source>
</evidence>
<name>A0ABD1ECH6_HYPHA</name>
<protein>
    <recommendedName>
        <fullName evidence="3">Transposase</fullName>
    </recommendedName>
</protein>
<gene>
    <name evidence="1" type="ORF">ABEB36_010615</name>
</gene>